<organism evidence="1 2">
    <name type="scientific">Acrobeloides nanus</name>
    <dbReference type="NCBI Taxonomy" id="290746"/>
    <lineage>
        <taxon>Eukaryota</taxon>
        <taxon>Metazoa</taxon>
        <taxon>Ecdysozoa</taxon>
        <taxon>Nematoda</taxon>
        <taxon>Chromadorea</taxon>
        <taxon>Rhabditida</taxon>
        <taxon>Tylenchina</taxon>
        <taxon>Cephalobomorpha</taxon>
        <taxon>Cephaloboidea</taxon>
        <taxon>Cephalobidae</taxon>
        <taxon>Acrobeloides</taxon>
    </lineage>
</organism>
<evidence type="ECO:0000313" key="2">
    <source>
        <dbReference type="WBParaSite" id="ACRNAN_scaffold3106.g18418.t1"/>
    </source>
</evidence>
<accession>A0A914DMQ1</accession>
<sequence length="85" mass="9254">MYTPNTPASARTFCYDYQTANSDTLSIITHDESVAFVNPTVTRLNGPNGQKALVVTYFLPGEGAALGEEGPLIFYKYINECQSGI</sequence>
<dbReference type="Proteomes" id="UP000887540">
    <property type="component" value="Unplaced"/>
</dbReference>
<keyword evidence="1" id="KW-1185">Reference proteome</keyword>
<protein>
    <submittedName>
        <fullName evidence="2">Uncharacterized protein</fullName>
    </submittedName>
</protein>
<reference evidence="2" key="1">
    <citation type="submission" date="2022-11" db="UniProtKB">
        <authorList>
            <consortium name="WormBaseParasite"/>
        </authorList>
    </citation>
    <scope>IDENTIFICATION</scope>
</reference>
<proteinExistence type="predicted"/>
<dbReference type="WBParaSite" id="ACRNAN_scaffold3106.g18418.t1">
    <property type="protein sequence ID" value="ACRNAN_scaffold3106.g18418.t1"/>
    <property type="gene ID" value="ACRNAN_scaffold3106.g18418"/>
</dbReference>
<evidence type="ECO:0000313" key="1">
    <source>
        <dbReference type="Proteomes" id="UP000887540"/>
    </source>
</evidence>
<dbReference type="AlphaFoldDB" id="A0A914DMQ1"/>
<name>A0A914DMQ1_9BILA</name>